<feature type="transmembrane region" description="Helical" evidence="1">
    <location>
        <begin position="7"/>
        <end position="27"/>
    </location>
</feature>
<keyword evidence="1" id="KW-0812">Transmembrane</keyword>
<name>A0ABU1TE02_9SPHI</name>
<dbReference type="Gene3D" id="3.30.565.10">
    <property type="entry name" value="Histidine kinase-like ATPase, C-terminal domain"/>
    <property type="match status" value="1"/>
</dbReference>
<keyword evidence="4" id="KW-1185">Reference proteome</keyword>
<dbReference type="GO" id="GO:0016301">
    <property type="term" value="F:kinase activity"/>
    <property type="evidence" value="ECO:0007669"/>
    <property type="project" value="UniProtKB-KW"/>
</dbReference>
<proteinExistence type="predicted"/>
<evidence type="ECO:0000259" key="2">
    <source>
        <dbReference type="Pfam" id="PF06580"/>
    </source>
</evidence>
<feature type="transmembrane region" description="Helical" evidence="1">
    <location>
        <begin position="113"/>
        <end position="134"/>
    </location>
</feature>
<dbReference type="EMBL" id="JAVDUU010000003">
    <property type="protein sequence ID" value="MDR6943592.1"/>
    <property type="molecule type" value="Genomic_DNA"/>
</dbReference>
<comment type="caution">
    <text evidence="3">The sequence shown here is derived from an EMBL/GenBank/DDBJ whole genome shotgun (WGS) entry which is preliminary data.</text>
</comment>
<feature type="transmembrane region" description="Helical" evidence="1">
    <location>
        <begin position="81"/>
        <end position="101"/>
    </location>
</feature>
<sequence length="344" mass="39551">MTTKRILKSIFPAVYGLIVYATIRLLQDTETGFHFWVRPMLLTSMEIVLSIVVGYLNIYMINRVCNLNDQRQSAYKLTSSLLWREILTVALLNTITVNLFFTPLTAFTGDGLSWADLASINVVPLLYTLIYYGVIRSGRFLTAYVQHQLLVEKLTTDQLETELKFLKAQYHPHFLFNALNTIYFQMDDDVPGAKKSTELLSSLLRYQLYDQQQQVSVRQELEYLENYIQLQKIRASKKMRLTINFDEKLADQQVYPLLLLPLVENAFKYAGGKYVIDIVAKATADGILFKVYNDIPGQIKPSDNYGGIGLENLKRRLHLLYPGKHRLVAGAHENSYIAELELKF</sequence>
<dbReference type="Pfam" id="PF06580">
    <property type="entry name" value="His_kinase"/>
    <property type="match status" value="1"/>
</dbReference>
<dbReference type="PANTHER" id="PTHR34220">
    <property type="entry name" value="SENSOR HISTIDINE KINASE YPDA"/>
    <property type="match status" value="1"/>
</dbReference>
<dbReference type="InterPro" id="IPR036890">
    <property type="entry name" value="HATPase_C_sf"/>
</dbReference>
<dbReference type="InterPro" id="IPR010559">
    <property type="entry name" value="Sig_transdc_His_kin_internal"/>
</dbReference>
<gene>
    <name evidence="3" type="ORF">J2W55_003445</name>
</gene>
<reference evidence="3 4" key="1">
    <citation type="submission" date="2023-07" db="EMBL/GenBank/DDBJ databases">
        <title>Sorghum-associated microbial communities from plants grown in Nebraska, USA.</title>
        <authorList>
            <person name="Schachtman D."/>
        </authorList>
    </citation>
    <scope>NUCLEOTIDE SEQUENCE [LARGE SCALE GENOMIC DNA]</scope>
    <source>
        <strain evidence="3 4">3262</strain>
    </source>
</reference>
<keyword evidence="3" id="KW-0808">Transferase</keyword>
<evidence type="ECO:0000256" key="1">
    <source>
        <dbReference type="SAM" id="Phobius"/>
    </source>
</evidence>
<evidence type="ECO:0000313" key="4">
    <source>
        <dbReference type="Proteomes" id="UP001247620"/>
    </source>
</evidence>
<protein>
    <submittedName>
        <fullName evidence="3">Signal transduction histidine kinase</fullName>
    </submittedName>
</protein>
<dbReference type="RefSeq" id="WP_310098119.1">
    <property type="nucleotide sequence ID" value="NZ_JAVDUU010000003.1"/>
</dbReference>
<keyword evidence="3" id="KW-0418">Kinase</keyword>
<dbReference type="PANTHER" id="PTHR34220:SF7">
    <property type="entry name" value="SENSOR HISTIDINE KINASE YPDA"/>
    <property type="match status" value="1"/>
</dbReference>
<keyword evidence="1" id="KW-1133">Transmembrane helix</keyword>
<keyword evidence="1" id="KW-0472">Membrane</keyword>
<evidence type="ECO:0000313" key="3">
    <source>
        <dbReference type="EMBL" id="MDR6943592.1"/>
    </source>
</evidence>
<dbReference type="SUPFAM" id="SSF55874">
    <property type="entry name" value="ATPase domain of HSP90 chaperone/DNA topoisomerase II/histidine kinase"/>
    <property type="match status" value="1"/>
</dbReference>
<organism evidence="3 4">
    <name type="scientific">Mucilaginibacter pocheonensis</name>
    <dbReference type="NCBI Taxonomy" id="398050"/>
    <lineage>
        <taxon>Bacteria</taxon>
        <taxon>Pseudomonadati</taxon>
        <taxon>Bacteroidota</taxon>
        <taxon>Sphingobacteriia</taxon>
        <taxon>Sphingobacteriales</taxon>
        <taxon>Sphingobacteriaceae</taxon>
        <taxon>Mucilaginibacter</taxon>
    </lineage>
</organism>
<accession>A0ABU1TE02</accession>
<dbReference type="Proteomes" id="UP001247620">
    <property type="component" value="Unassembled WGS sequence"/>
</dbReference>
<feature type="domain" description="Signal transduction histidine kinase internal region" evidence="2">
    <location>
        <begin position="161"/>
        <end position="238"/>
    </location>
</feature>
<dbReference type="InterPro" id="IPR050640">
    <property type="entry name" value="Bact_2-comp_sensor_kinase"/>
</dbReference>
<feature type="transmembrane region" description="Helical" evidence="1">
    <location>
        <begin position="39"/>
        <end position="60"/>
    </location>
</feature>